<name>A0A182STR1_9DIPT</name>
<dbReference type="Proteomes" id="UP000075901">
    <property type="component" value="Unassembled WGS sequence"/>
</dbReference>
<proteinExistence type="predicted"/>
<sequence>MIEVVPVPGKTWKDVYAQLRTSPKLEDVEKVIGVCKERLWMEVDRSADALTLTERIQTVLVEAGSAETITQMDELVISSIDSIAKESDVRIAVEEFLGIRGSWMQISMWERRDGTQRARVRLPIKPAALLVGQRVAVLHILLHILQSWTSSIPHGSHTLL</sequence>
<reference evidence="2" key="1">
    <citation type="submission" date="2013-09" db="EMBL/GenBank/DDBJ databases">
        <title>The Genome Sequence of Anopheles maculatus species B.</title>
        <authorList>
            <consortium name="The Broad Institute Genomics Platform"/>
            <person name="Neafsey D.E."/>
            <person name="Besansky N."/>
            <person name="Howell P."/>
            <person name="Walton C."/>
            <person name="Young S.K."/>
            <person name="Zeng Q."/>
            <person name="Gargeya S."/>
            <person name="Fitzgerald M."/>
            <person name="Haas B."/>
            <person name="Abouelleil A."/>
            <person name="Allen A.W."/>
            <person name="Alvarado L."/>
            <person name="Arachchi H.M."/>
            <person name="Berlin A.M."/>
            <person name="Chapman S.B."/>
            <person name="Gainer-Dewar J."/>
            <person name="Goldberg J."/>
            <person name="Griggs A."/>
            <person name="Gujja S."/>
            <person name="Hansen M."/>
            <person name="Howarth C."/>
            <person name="Imamovic A."/>
            <person name="Ireland A."/>
            <person name="Larimer J."/>
            <person name="McCowan C."/>
            <person name="Murphy C."/>
            <person name="Pearson M."/>
            <person name="Poon T.W."/>
            <person name="Priest M."/>
            <person name="Roberts A."/>
            <person name="Saif S."/>
            <person name="Shea T."/>
            <person name="Sisk P."/>
            <person name="Sykes S."/>
            <person name="Wortman J."/>
            <person name="Nusbaum C."/>
            <person name="Birren B."/>
        </authorList>
    </citation>
    <scope>NUCLEOTIDE SEQUENCE [LARGE SCALE GENOMIC DNA]</scope>
    <source>
        <strain evidence="2">maculatus3</strain>
    </source>
</reference>
<dbReference type="VEuPathDB" id="VectorBase:AMAM013211"/>
<evidence type="ECO:0000313" key="1">
    <source>
        <dbReference type="EnsemblMetazoa" id="AMAM013211-PA"/>
    </source>
</evidence>
<reference evidence="1" key="2">
    <citation type="submission" date="2020-05" db="UniProtKB">
        <authorList>
            <consortium name="EnsemblMetazoa"/>
        </authorList>
    </citation>
    <scope>IDENTIFICATION</scope>
    <source>
        <strain evidence="1">maculatus3</strain>
    </source>
</reference>
<protein>
    <submittedName>
        <fullName evidence="1">Uncharacterized protein</fullName>
    </submittedName>
</protein>
<evidence type="ECO:0000313" key="2">
    <source>
        <dbReference type="Proteomes" id="UP000075901"/>
    </source>
</evidence>
<dbReference type="EnsemblMetazoa" id="AMAM013211-RA">
    <property type="protein sequence ID" value="AMAM013211-PA"/>
    <property type="gene ID" value="AMAM013211"/>
</dbReference>
<organism evidence="1 2">
    <name type="scientific">Anopheles maculatus</name>
    <dbReference type="NCBI Taxonomy" id="74869"/>
    <lineage>
        <taxon>Eukaryota</taxon>
        <taxon>Metazoa</taxon>
        <taxon>Ecdysozoa</taxon>
        <taxon>Arthropoda</taxon>
        <taxon>Hexapoda</taxon>
        <taxon>Insecta</taxon>
        <taxon>Pterygota</taxon>
        <taxon>Neoptera</taxon>
        <taxon>Endopterygota</taxon>
        <taxon>Diptera</taxon>
        <taxon>Nematocera</taxon>
        <taxon>Culicoidea</taxon>
        <taxon>Culicidae</taxon>
        <taxon>Anophelinae</taxon>
        <taxon>Anopheles</taxon>
        <taxon>Anopheles maculatus group</taxon>
    </lineage>
</organism>
<accession>A0A182STR1</accession>
<keyword evidence="2" id="KW-1185">Reference proteome</keyword>
<dbReference type="AlphaFoldDB" id="A0A182STR1"/>